<dbReference type="GO" id="GO:0006820">
    <property type="term" value="P:monoatomic anion transport"/>
    <property type="evidence" value="ECO:0007669"/>
    <property type="project" value="TreeGrafter"/>
</dbReference>
<organism evidence="3 4">
    <name type="scientific">Perilla frutescens var. hirtella</name>
    <name type="common">Perilla citriodora</name>
    <name type="synonym">Perilla setoyensis</name>
    <dbReference type="NCBI Taxonomy" id="608512"/>
    <lineage>
        <taxon>Eukaryota</taxon>
        <taxon>Viridiplantae</taxon>
        <taxon>Streptophyta</taxon>
        <taxon>Embryophyta</taxon>
        <taxon>Tracheophyta</taxon>
        <taxon>Spermatophyta</taxon>
        <taxon>Magnoliopsida</taxon>
        <taxon>eudicotyledons</taxon>
        <taxon>Gunneridae</taxon>
        <taxon>Pentapetalae</taxon>
        <taxon>asterids</taxon>
        <taxon>lamiids</taxon>
        <taxon>Lamiales</taxon>
        <taxon>Lamiaceae</taxon>
        <taxon>Nepetoideae</taxon>
        <taxon>Elsholtzieae</taxon>
        <taxon>Perilla</taxon>
    </lineage>
</organism>
<comment type="subcellular location">
    <subcellularLocation>
        <location evidence="1">Membrane</location>
        <topology evidence="1">Multi-pass membrane protein</topology>
    </subcellularLocation>
</comment>
<dbReference type="PANTHER" id="PTHR31618">
    <property type="entry name" value="MECHANOSENSITIVE ION CHANNEL PROTEIN 5"/>
    <property type="match status" value="1"/>
</dbReference>
<dbReference type="GO" id="GO:0005886">
    <property type="term" value="C:plasma membrane"/>
    <property type="evidence" value="ECO:0007669"/>
    <property type="project" value="TreeGrafter"/>
</dbReference>
<evidence type="ECO:0000256" key="2">
    <source>
        <dbReference type="ARBA" id="ARBA00008017"/>
    </source>
</evidence>
<name>A0AAD4ITU7_PERFH</name>
<evidence type="ECO:0000313" key="3">
    <source>
        <dbReference type="EMBL" id="KAH6821399.1"/>
    </source>
</evidence>
<sequence length="115" mass="13404">MRFMLEDEVKVLKTLPLLENGNEEKGITKQVLKDWIHKGITIDRLHRWNRNNIFAWNMKRLMNIVRSSMLSTFDERIKEAGSVGKDEAKLKITSENQAAAAARKIFFNVVNPEFE</sequence>
<evidence type="ECO:0000313" key="4">
    <source>
        <dbReference type="Proteomes" id="UP001190926"/>
    </source>
</evidence>
<dbReference type="GO" id="GO:0008381">
    <property type="term" value="F:mechanosensitive monoatomic ion channel activity"/>
    <property type="evidence" value="ECO:0007669"/>
    <property type="project" value="TreeGrafter"/>
</dbReference>
<protein>
    <submittedName>
        <fullName evidence="3">Mechanosensitive ion channel family protein</fullName>
    </submittedName>
</protein>
<gene>
    <name evidence="3" type="ORF">C2S53_006230</name>
</gene>
<proteinExistence type="inferred from homology"/>
<dbReference type="AlphaFoldDB" id="A0AAD4ITU7"/>
<comment type="similarity">
    <text evidence="2">Belongs to the MscS (TC 1.A.23) family.</text>
</comment>
<evidence type="ECO:0000256" key="1">
    <source>
        <dbReference type="ARBA" id="ARBA00004141"/>
    </source>
</evidence>
<accession>A0AAD4ITU7</accession>
<keyword evidence="4" id="KW-1185">Reference proteome</keyword>
<comment type="caution">
    <text evidence="3">The sequence shown here is derived from an EMBL/GenBank/DDBJ whole genome shotgun (WGS) entry which is preliminary data.</text>
</comment>
<dbReference type="InterPro" id="IPR016688">
    <property type="entry name" value="MscS-like_plants/fungi"/>
</dbReference>
<dbReference type="PANTHER" id="PTHR31618:SF1">
    <property type="entry name" value="EF-HAND DOMAIN-CONTAINING PROTEIN"/>
    <property type="match status" value="1"/>
</dbReference>
<reference evidence="3 4" key="1">
    <citation type="journal article" date="2021" name="Nat. Commun.">
        <title>Incipient diploidization of the medicinal plant Perilla within 10,000 years.</title>
        <authorList>
            <person name="Zhang Y."/>
            <person name="Shen Q."/>
            <person name="Leng L."/>
            <person name="Zhang D."/>
            <person name="Chen S."/>
            <person name="Shi Y."/>
            <person name="Ning Z."/>
            <person name="Chen S."/>
        </authorList>
    </citation>
    <scope>NUCLEOTIDE SEQUENCE [LARGE SCALE GENOMIC DNA]</scope>
    <source>
        <strain evidence="4">cv. PC099</strain>
    </source>
</reference>
<dbReference type="EMBL" id="SDAM02002107">
    <property type="protein sequence ID" value="KAH6821399.1"/>
    <property type="molecule type" value="Genomic_DNA"/>
</dbReference>
<dbReference type="Proteomes" id="UP001190926">
    <property type="component" value="Unassembled WGS sequence"/>
</dbReference>